<dbReference type="EMBL" id="CAJHJT010000056">
    <property type="protein sequence ID" value="CAD7014022.1"/>
    <property type="molecule type" value="Genomic_DNA"/>
</dbReference>
<proteinExistence type="predicted"/>
<keyword evidence="2" id="KW-1185">Reference proteome</keyword>
<evidence type="ECO:0000313" key="2">
    <source>
        <dbReference type="Proteomes" id="UP000606786"/>
    </source>
</evidence>
<evidence type="ECO:0000313" key="1">
    <source>
        <dbReference type="EMBL" id="CAD7014022.1"/>
    </source>
</evidence>
<dbReference type="Proteomes" id="UP000606786">
    <property type="component" value="Unassembled WGS sequence"/>
</dbReference>
<organism evidence="1 2">
    <name type="scientific">Ceratitis capitata</name>
    <name type="common">Mediterranean fruit fly</name>
    <name type="synonym">Tephritis capitata</name>
    <dbReference type="NCBI Taxonomy" id="7213"/>
    <lineage>
        <taxon>Eukaryota</taxon>
        <taxon>Metazoa</taxon>
        <taxon>Ecdysozoa</taxon>
        <taxon>Arthropoda</taxon>
        <taxon>Hexapoda</taxon>
        <taxon>Insecta</taxon>
        <taxon>Pterygota</taxon>
        <taxon>Neoptera</taxon>
        <taxon>Endopterygota</taxon>
        <taxon>Diptera</taxon>
        <taxon>Brachycera</taxon>
        <taxon>Muscomorpha</taxon>
        <taxon>Tephritoidea</taxon>
        <taxon>Tephritidae</taxon>
        <taxon>Ceratitis</taxon>
        <taxon>Ceratitis</taxon>
    </lineage>
</organism>
<sequence length="89" mass="9871">MTSKERNFAATTNTEQQIPQASSAITVILETVIADAEKLAKFVRRRHRGGVLCGVSQWRSGKPRQKQLLGCHKNYLGNSLESTEAKESI</sequence>
<reference evidence="1" key="1">
    <citation type="submission" date="2020-11" db="EMBL/GenBank/DDBJ databases">
        <authorList>
            <person name="Whitehead M."/>
        </authorList>
    </citation>
    <scope>NUCLEOTIDE SEQUENCE</scope>
    <source>
        <strain evidence="1">EGII</strain>
    </source>
</reference>
<protein>
    <submittedName>
        <fullName evidence="1">(Mediterranean fruit fly) hypothetical protein</fullName>
    </submittedName>
</protein>
<name>A0A811VIT9_CERCA</name>
<accession>A0A811VIT9</accession>
<dbReference type="AlphaFoldDB" id="A0A811VIT9"/>
<gene>
    <name evidence="1" type="ORF">CCAP1982_LOCUS22028</name>
</gene>
<comment type="caution">
    <text evidence="1">The sequence shown here is derived from an EMBL/GenBank/DDBJ whole genome shotgun (WGS) entry which is preliminary data.</text>
</comment>